<evidence type="ECO:0000313" key="1">
    <source>
        <dbReference type="EMBL" id="EXY76950.1"/>
    </source>
</evidence>
<accession>A0A015W8Z5</accession>
<protein>
    <recommendedName>
        <fullName evidence="3">Plasmid transfer protein</fullName>
    </recommendedName>
</protein>
<evidence type="ECO:0000313" key="2">
    <source>
        <dbReference type="Proteomes" id="UP000020529"/>
    </source>
</evidence>
<comment type="caution">
    <text evidence="1">The sequence shown here is derived from an EMBL/GenBank/DDBJ whole genome shotgun (WGS) entry which is preliminary data.</text>
</comment>
<organism evidence="1 2">
    <name type="scientific">Bacteroides fragilis str. 3988T(B)14</name>
    <dbReference type="NCBI Taxonomy" id="1339315"/>
    <lineage>
        <taxon>Bacteria</taxon>
        <taxon>Pseudomonadati</taxon>
        <taxon>Bacteroidota</taxon>
        <taxon>Bacteroidia</taxon>
        <taxon>Bacteroidales</taxon>
        <taxon>Bacteroidaceae</taxon>
        <taxon>Bacteroides</taxon>
    </lineage>
</organism>
<dbReference type="Proteomes" id="UP000020529">
    <property type="component" value="Unassembled WGS sequence"/>
</dbReference>
<dbReference type="AlphaFoldDB" id="A0A015W8Z5"/>
<dbReference type="EMBL" id="JGCY01000056">
    <property type="protein sequence ID" value="EXY76950.1"/>
    <property type="molecule type" value="Genomic_DNA"/>
</dbReference>
<sequence>MKRVLLFFSLMLLLGNIKGLAQSIVIDPVMIGTLVYSHQEQQGVLKDIQSEETKIRNFQILIQQKMNQIQSLQEKTYNYLSTVNAVVKNGKDIIYASTLARDIAKYQSEAAKYAVGDPKLLTIIAKTEYELISRSVDLMIYINNIALQGGEKNLMDNKQRIDLCIHVVNELRRMRGLAYAVCRQMKSAKRAGVLKTLVPGRFKYVNSGKQKVDNILNGIKWISKGGY</sequence>
<evidence type="ECO:0008006" key="3">
    <source>
        <dbReference type="Google" id="ProtNLM"/>
    </source>
</evidence>
<reference evidence="1 2" key="1">
    <citation type="submission" date="2014-02" db="EMBL/GenBank/DDBJ databases">
        <authorList>
            <person name="Sears C."/>
            <person name="Carroll K."/>
            <person name="Sack B.R."/>
            <person name="Qadri F."/>
            <person name="Myers L.L."/>
            <person name="Chung G.-T."/>
            <person name="Escheverria P."/>
            <person name="Fraser C.M."/>
            <person name="Sadzewicz L."/>
            <person name="Shefchek K.A."/>
            <person name="Tallon L."/>
            <person name="Das S.P."/>
            <person name="Daugherty S."/>
            <person name="Mongodin E.F."/>
        </authorList>
    </citation>
    <scope>NUCLEOTIDE SEQUENCE [LARGE SCALE GENOMIC DNA]</scope>
    <source>
        <strain evidence="2">3988T(B)14</strain>
    </source>
</reference>
<dbReference type="PATRIC" id="fig|1339315.3.peg.149"/>
<name>A0A015W8Z5_BACFG</name>
<gene>
    <name evidence="1" type="ORF">M124_4152</name>
</gene>
<proteinExistence type="predicted"/>